<keyword evidence="3" id="KW-1185">Reference proteome</keyword>
<protein>
    <recommendedName>
        <fullName evidence="1">Autotransporter domain-containing protein</fullName>
    </recommendedName>
</protein>
<dbReference type="Gene3D" id="2.40.128.130">
    <property type="entry name" value="Autotransporter beta-domain"/>
    <property type="match status" value="1"/>
</dbReference>
<gene>
    <name evidence="2" type="ORF">GCM10007901_15460</name>
</gene>
<dbReference type="PANTHER" id="PTHR35037">
    <property type="entry name" value="C-TERMINAL REGION OF AIDA-LIKE PROTEIN"/>
    <property type="match status" value="1"/>
</dbReference>
<dbReference type="Proteomes" id="UP001156670">
    <property type="component" value="Unassembled WGS sequence"/>
</dbReference>
<accession>A0ABQ5XQ03</accession>
<reference evidence="3" key="1">
    <citation type="journal article" date="2019" name="Int. J. Syst. Evol. Microbiol.">
        <title>The Global Catalogue of Microorganisms (GCM) 10K type strain sequencing project: providing services to taxonomists for standard genome sequencing and annotation.</title>
        <authorList>
            <consortium name="The Broad Institute Genomics Platform"/>
            <consortium name="The Broad Institute Genome Sequencing Center for Infectious Disease"/>
            <person name="Wu L."/>
            <person name="Ma J."/>
        </authorList>
    </citation>
    <scope>NUCLEOTIDE SEQUENCE [LARGE SCALE GENOMIC DNA]</scope>
    <source>
        <strain evidence="3">NBRC 111980</strain>
    </source>
</reference>
<comment type="caution">
    <text evidence="2">The sequence shown here is derived from an EMBL/GenBank/DDBJ whole genome shotgun (WGS) entry which is preliminary data.</text>
</comment>
<sequence>MYRPEVALYAEVPAVARQLGILQLENFHLRQGDQSLLSENGELPAAWGRMWGGHSVLSQGGTVDPRFGGSVSGAQVGHDLYADTSASGQRDHYGVFAGFARATGDVNGFAVGIPNAAVGALMVNAYSLGGYWTHVGPSGWYSDAVLMGSSFVADPVSRDGVAASMHGRAITASLETGLPFALGHGLSLEPQAQLIWQRLTFQDLNDTISSVAFNNGNTLVGRIGVRLAGNYPMMQSAWQPYVRINLSRAIGSDDTTTFDGATSITTPTRQTTGQVDAGVVAKFSQRGSVFASVSYSASLGGEHQRTVAGNVGLRWAW</sequence>
<dbReference type="InterPro" id="IPR006315">
    <property type="entry name" value="OM_autotransptr_brl_dom"/>
</dbReference>
<dbReference type="Pfam" id="PF03797">
    <property type="entry name" value="Autotransporter"/>
    <property type="match status" value="1"/>
</dbReference>
<evidence type="ECO:0000313" key="3">
    <source>
        <dbReference type="Proteomes" id="UP001156670"/>
    </source>
</evidence>
<evidence type="ECO:0000259" key="1">
    <source>
        <dbReference type="PROSITE" id="PS51208"/>
    </source>
</evidence>
<evidence type="ECO:0000313" key="2">
    <source>
        <dbReference type="EMBL" id="GLQ92595.1"/>
    </source>
</evidence>
<dbReference type="SMART" id="SM00869">
    <property type="entry name" value="Autotransporter"/>
    <property type="match status" value="1"/>
</dbReference>
<dbReference type="PANTHER" id="PTHR35037:SF3">
    <property type="entry name" value="C-TERMINAL REGION OF AIDA-LIKE PROTEIN"/>
    <property type="match status" value="1"/>
</dbReference>
<dbReference type="InterPro" id="IPR005546">
    <property type="entry name" value="Autotransporte_beta"/>
</dbReference>
<dbReference type="SUPFAM" id="SSF103515">
    <property type="entry name" value="Autotransporter"/>
    <property type="match status" value="1"/>
</dbReference>
<dbReference type="InterPro" id="IPR036709">
    <property type="entry name" value="Autotransporte_beta_dom_sf"/>
</dbReference>
<dbReference type="NCBIfam" id="TIGR01414">
    <property type="entry name" value="autotrans_barl"/>
    <property type="match status" value="1"/>
</dbReference>
<proteinExistence type="predicted"/>
<name>A0ABQ5XQ03_9GAMM</name>
<organism evidence="2 3">
    <name type="scientific">Dyella acidisoli</name>
    <dbReference type="NCBI Taxonomy" id="1867834"/>
    <lineage>
        <taxon>Bacteria</taxon>
        <taxon>Pseudomonadati</taxon>
        <taxon>Pseudomonadota</taxon>
        <taxon>Gammaproteobacteria</taxon>
        <taxon>Lysobacterales</taxon>
        <taxon>Rhodanobacteraceae</taxon>
        <taxon>Dyella</taxon>
    </lineage>
</organism>
<dbReference type="EMBL" id="BSOB01000010">
    <property type="protein sequence ID" value="GLQ92595.1"/>
    <property type="molecule type" value="Genomic_DNA"/>
</dbReference>
<feature type="domain" description="Autotransporter" evidence="1">
    <location>
        <begin position="39"/>
        <end position="317"/>
    </location>
</feature>
<dbReference type="PROSITE" id="PS51208">
    <property type="entry name" value="AUTOTRANSPORTER"/>
    <property type="match status" value="1"/>
</dbReference>
<dbReference type="InterPro" id="IPR051551">
    <property type="entry name" value="Autotransporter_adhesion"/>
</dbReference>